<proteinExistence type="predicted"/>
<dbReference type="EMBL" id="JAFEKC020000026">
    <property type="protein sequence ID" value="KAK0506949.1"/>
    <property type="molecule type" value="Genomic_DNA"/>
</dbReference>
<comment type="caution">
    <text evidence="2">The sequence shown here is derived from an EMBL/GenBank/DDBJ whole genome shotgun (WGS) entry which is preliminary data.</text>
</comment>
<protein>
    <recommendedName>
        <fullName evidence="1">CHAT domain-containing protein</fullName>
    </recommendedName>
</protein>
<accession>A0AA39QR82</accession>
<sequence length="1272" mass="145443">MIFWGRYFDQYQLLPGSVPSDLERFVSLARAGNFNQADEFFSKSLHQYLRFAPVFLERADALLNQGKFGSLSEFLTSLPPEVSLDKDQLKLLTLLRQLASVYVDGALLQPLESAKDFRTSMLSQDRWDQCSSYQVHSVELYIRIMKYAFVHSNWTIEDDLQLPGSTMGNVAATSHSWAASLFWLEQLIKRQLWIPAKVFVKIVASVVPQDLALKMYGRLLQELPSVTDSHPAILFAHITTNTALSEYYGSKEIYDEASSTAEVAKNLLRQAASQSNDESCFPRGHIEHNFALAYLTKYTRTDTLQPLKEAAAIASHNHDLTSEDRALFEMLDQPQIKLNRSEAEKVLARLEYIEGDLQPDLPSLLFTKQKLLSITGHDNLGKLAEWFKIFEREHPTSSVIHQAETPVEPSNNGTFENPQALLYKAHGLSMIYMVLGDKQREEKARDEKESLEIHLPHRARIILARDHFAAEWFGKTDRIFNVEDGMRVLRQRIISAWKRGTLSLDEIKHIQPVIANAIDVQSGQKLLDLVSTVTLREELYDSPLIEEKWQQRKNIIINWLRRDKYWTLSSSDLLIGALLHYRQLHHVDTEPNSRSYVLDQKQSIDAFNDFWETCSSREVQDIYHLVYLRNRLMSIQCDYNLFLFDSPQWQSTQMLMDSRQQALRLLEDCNRPEIIAQGDFIASVHRWLGKIAMLLHSSMHFSSEAFGHFEKADTLHGRFRTEMSAIGGVDAQEIKKSWRETQFENDAVLTEAIDHAKMDWMRTGAWGMGKRQDWVLENMWNWVQKSKGRAIAEAVALSTELPKMMVEKAAKKDKDNILRAWQDCRKAIYNVPADGPRMRERYEKRQELAELESRMAVIPELDDIVALVNGRATTMASMQALLSEFPEDERSQIVLIDWFIAWTVDGRDLHLIVLRDKGPPAFQRVEKGFKQKAEDWIQKYLAEGQEPNQFENAFKDAQEASGLVKPLATLTKPGELLVFCPTLVLHRFPLHCLSIEDQPAAAPQGINMPNRLLLQRNTIVYVHSMTLLRLCIQSRIEKDPPSQMKAVIATPLEDCLESVRPIANLFMETPLQVDEVSLSSLTAECANSSFLHFCGHVHASEPDRPLDAHLLLFEEDMDAKKVECIGNHLTESKLSGTDIMQKINFMEGAHINLISCGSGVTYESAGDDMLGLVPSFFYAGARSVLGTLWPISSYYAEKWTEFFTRNLILAKERSALGKEETSRGDRTFSEFINLAKCCQEASIALMEQRGERNLRDWGPYVFQGFWGMKLVI</sequence>
<keyword evidence="3" id="KW-1185">Reference proteome</keyword>
<dbReference type="InterPro" id="IPR024983">
    <property type="entry name" value="CHAT_dom"/>
</dbReference>
<dbReference type="AlphaFoldDB" id="A0AA39QR82"/>
<reference evidence="2" key="1">
    <citation type="submission" date="2023-03" db="EMBL/GenBank/DDBJ databases">
        <title>Complete genome of Cladonia borealis.</title>
        <authorList>
            <person name="Park H."/>
        </authorList>
    </citation>
    <scope>NUCLEOTIDE SEQUENCE</scope>
    <source>
        <strain evidence="2">ANT050790</strain>
    </source>
</reference>
<dbReference type="Pfam" id="PF12770">
    <property type="entry name" value="CHAT"/>
    <property type="match status" value="1"/>
</dbReference>
<organism evidence="2 3">
    <name type="scientific">Cladonia borealis</name>
    <dbReference type="NCBI Taxonomy" id="184061"/>
    <lineage>
        <taxon>Eukaryota</taxon>
        <taxon>Fungi</taxon>
        <taxon>Dikarya</taxon>
        <taxon>Ascomycota</taxon>
        <taxon>Pezizomycotina</taxon>
        <taxon>Lecanoromycetes</taxon>
        <taxon>OSLEUM clade</taxon>
        <taxon>Lecanoromycetidae</taxon>
        <taxon>Lecanorales</taxon>
        <taxon>Lecanorineae</taxon>
        <taxon>Cladoniaceae</taxon>
        <taxon>Cladonia</taxon>
    </lineage>
</organism>
<feature type="domain" description="CHAT" evidence="1">
    <location>
        <begin position="964"/>
        <end position="1214"/>
    </location>
</feature>
<evidence type="ECO:0000313" key="3">
    <source>
        <dbReference type="Proteomes" id="UP001166286"/>
    </source>
</evidence>
<gene>
    <name evidence="2" type="ORF">JMJ35_010649</name>
</gene>
<dbReference type="Proteomes" id="UP001166286">
    <property type="component" value="Unassembled WGS sequence"/>
</dbReference>
<evidence type="ECO:0000259" key="1">
    <source>
        <dbReference type="Pfam" id="PF12770"/>
    </source>
</evidence>
<name>A0AA39QR82_9LECA</name>
<evidence type="ECO:0000313" key="2">
    <source>
        <dbReference type="EMBL" id="KAK0506949.1"/>
    </source>
</evidence>